<gene>
    <name evidence="1" type="ORF">H8F01_10095</name>
</gene>
<dbReference type="KEGG" id="dtl:H8F01_10095"/>
<keyword evidence="2" id="KW-1185">Reference proteome</keyword>
<dbReference type="Proteomes" id="UP000515873">
    <property type="component" value="Chromosome"/>
</dbReference>
<name>A0A7G8Q9G7_9GAMM</name>
<dbReference type="RefSeq" id="WP_187058892.1">
    <property type="nucleotide sequence ID" value="NZ_CP060412.1"/>
</dbReference>
<evidence type="ECO:0000313" key="1">
    <source>
        <dbReference type="EMBL" id="QNK03425.1"/>
    </source>
</evidence>
<dbReference type="EMBL" id="CP060412">
    <property type="protein sequence ID" value="QNK03425.1"/>
    <property type="molecule type" value="Genomic_DNA"/>
</dbReference>
<evidence type="ECO:0000313" key="2">
    <source>
        <dbReference type="Proteomes" id="UP000515873"/>
    </source>
</evidence>
<accession>A0A7G8Q9G7</accession>
<dbReference type="AlphaFoldDB" id="A0A7G8Q9G7"/>
<sequence length="169" mass="19624">MSSCQQCGKSILFGGHRLGTRRYCSDTCARAHPLHEMAERVPGDILQRQMDEWRHATCPTCRRSDQPIDVHEHHRVHSMVLITHWNTRRNVCCRRCGRRDQWLSTLYCATLGWWGFPWGLLVTPIQIGRNLAALCRRESDRPSAQFEQLVRRQIARHCLEAEGPAPLSR</sequence>
<protein>
    <submittedName>
        <fullName evidence="1">Uncharacterized protein</fullName>
    </submittedName>
</protein>
<proteinExistence type="predicted"/>
<reference evidence="1 2" key="1">
    <citation type="submission" date="2020-08" db="EMBL/GenBank/DDBJ databases">
        <title>Dyella sp. G9 isolated from forest soil.</title>
        <authorList>
            <person name="Fu J."/>
            <person name="Qiu L."/>
        </authorList>
    </citation>
    <scope>NUCLEOTIDE SEQUENCE [LARGE SCALE GENOMIC DNA]</scope>
    <source>
        <strain evidence="1 2">G9</strain>
    </source>
</reference>
<organism evidence="1 2">
    <name type="scientific">Dyella telluris</name>
    <dbReference type="NCBI Taxonomy" id="2763498"/>
    <lineage>
        <taxon>Bacteria</taxon>
        <taxon>Pseudomonadati</taxon>
        <taxon>Pseudomonadota</taxon>
        <taxon>Gammaproteobacteria</taxon>
        <taxon>Lysobacterales</taxon>
        <taxon>Rhodanobacteraceae</taxon>
        <taxon>Dyella</taxon>
    </lineage>
</organism>